<feature type="domain" description="Metallo-beta-lactamase" evidence="1">
    <location>
        <begin position="20"/>
        <end position="219"/>
    </location>
</feature>
<dbReference type="OrthoDB" id="420651at2"/>
<dbReference type="PANTHER" id="PTHR42951:SF4">
    <property type="entry name" value="ACYL-COENZYME A THIOESTERASE MBLAC2"/>
    <property type="match status" value="1"/>
</dbReference>
<name>A0A0M2SQY2_9STAP</name>
<evidence type="ECO:0000259" key="1">
    <source>
        <dbReference type="SMART" id="SM00849"/>
    </source>
</evidence>
<dbReference type="Pfam" id="PF00753">
    <property type="entry name" value="Lactamase_B"/>
    <property type="match status" value="1"/>
</dbReference>
<dbReference type="STRING" id="1432562.WN59_05215"/>
<dbReference type="RefSeq" id="WP_046513705.1">
    <property type="nucleotide sequence ID" value="NZ_LAYZ01000002.1"/>
</dbReference>
<organism evidence="2 3">
    <name type="scientific">Salinicoccus sediminis</name>
    <dbReference type="NCBI Taxonomy" id="1432562"/>
    <lineage>
        <taxon>Bacteria</taxon>
        <taxon>Bacillati</taxon>
        <taxon>Bacillota</taxon>
        <taxon>Bacilli</taxon>
        <taxon>Bacillales</taxon>
        <taxon>Staphylococcaceae</taxon>
        <taxon>Salinicoccus</taxon>
    </lineage>
</organism>
<dbReference type="PANTHER" id="PTHR42951">
    <property type="entry name" value="METALLO-BETA-LACTAMASE DOMAIN-CONTAINING"/>
    <property type="match status" value="1"/>
</dbReference>
<reference evidence="2 3" key="1">
    <citation type="submission" date="2015-04" db="EMBL/GenBank/DDBJ databases">
        <title>Taxonomic description and genome sequence of Salinicoccus sediminis sp. nov., a novel hyper halotolerant bacterium isolated from marine sediment.</title>
        <authorList>
            <person name="Mathan Kumar R."/>
            <person name="Kaur G."/>
            <person name="Kumar N."/>
            <person name="Kumar A."/>
            <person name="Singh N.K."/>
            <person name="Kaur N."/>
            <person name="Mayilraj S."/>
        </authorList>
    </citation>
    <scope>NUCLEOTIDE SEQUENCE [LARGE SCALE GENOMIC DNA]</scope>
    <source>
        <strain evidence="2 3">SV-16</strain>
    </source>
</reference>
<dbReference type="AlphaFoldDB" id="A0A0M2SQY2"/>
<dbReference type="SUPFAM" id="SSF56281">
    <property type="entry name" value="Metallo-hydrolase/oxidoreductase"/>
    <property type="match status" value="1"/>
</dbReference>
<dbReference type="InterPro" id="IPR050855">
    <property type="entry name" value="NDM-1-like"/>
</dbReference>
<comment type="caution">
    <text evidence="2">The sequence shown here is derived from an EMBL/GenBank/DDBJ whole genome shotgun (WGS) entry which is preliminary data.</text>
</comment>
<keyword evidence="3" id="KW-1185">Reference proteome</keyword>
<dbReference type="Gene3D" id="3.60.15.10">
    <property type="entry name" value="Ribonuclease Z/Hydroxyacylglutathione hydrolase-like"/>
    <property type="match status" value="1"/>
</dbReference>
<gene>
    <name evidence="2" type="ORF">WN59_05215</name>
</gene>
<evidence type="ECO:0000313" key="3">
    <source>
        <dbReference type="Proteomes" id="UP000034287"/>
    </source>
</evidence>
<evidence type="ECO:0000313" key="2">
    <source>
        <dbReference type="EMBL" id="KKK35035.1"/>
    </source>
</evidence>
<dbReference type="Proteomes" id="UP000034287">
    <property type="component" value="Unassembled WGS sequence"/>
</dbReference>
<dbReference type="PATRIC" id="fig|1432562.3.peg.1032"/>
<protein>
    <recommendedName>
        <fullName evidence="1">Metallo-beta-lactamase domain-containing protein</fullName>
    </recommendedName>
</protein>
<dbReference type="EMBL" id="LAYZ01000002">
    <property type="protein sequence ID" value="KKK35035.1"/>
    <property type="molecule type" value="Genomic_DNA"/>
</dbReference>
<dbReference type="InterPro" id="IPR036866">
    <property type="entry name" value="RibonucZ/Hydroxyglut_hydro"/>
</dbReference>
<sequence length="240" mass="26937">MLSQISPHVHILPFEEERDRPNLGYIHGEDYSMLIDAGNSPAHLKAMLGAISASDLPAPKAVLITHWHWDHTFAMHAFPGLTVAHEKTDSILGTLTEWEWTEEAMAERLRTGEECEFCDTHIKIEYGDIAEIRVVQADIVFDGSATFNLGGVTVEATPITNPHSDDGIVAFIREDRVLFAGDADTGDFYKLDGGYDSDRFHHYINEVDQIDYDTYVHGHLEPMSRAETSALRKQIEAEEL</sequence>
<accession>A0A0M2SQY2</accession>
<dbReference type="InterPro" id="IPR001279">
    <property type="entry name" value="Metallo-B-lactamas"/>
</dbReference>
<proteinExistence type="predicted"/>
<dbReference type="SMART" id="SM00849">
    <property type="entry name" value="Lactamase_B"/>
    <property type="match status" value="1"/>
</dbReference>